<feature type="domain" description="Amino acid permease/ SLC12A" evidence="6">
    <location>
        <begin position="56"/>
        <end position="130"/>
    </location>
</feature>
<dbReference type="Pfam" id="PF00324">
    <property type="entry name" value="AA_permease"/>
    <property type="match status" value="1"/>
</dbReference>
<keyword evidence="4 5" id="KW-0472">Membrane</keyword>
<organism evidence="7 8">
    <name type="scientific">Exophiala aquamarina CBS 119918</name>
    <dbReference type="NCBI Taxonomy" id="1182545"/>
    <lineage>
        <taxon>Eukaryota</taxon>
        <taxon>Fungi</taxon>
        <taxon>Dikarya</taxon>
        <taxon>Ascomycota</taxon>
        <taxon>Pezizomycotina</taxon>
        <taxon>Eurotiomycetes</taxon>
        <taxon>Chaetothyriomycetidae</taxon>
        <taxon>Chaetothyriales</taxon>
        <taxon>Herpotrichiellaceae</taxon>
        <taxon>Exophiala</taxon>
    </lineage>
</organism>
<dbReference type="InterPro" id="IPR004841">
    <property type="entry name" value="AA-permease/SLC12A_dom"/>
</dbReference>
<reference evidence="7 8" key="1">
    <citation type="submission" date="2013-03" db="EMBL/GenBank/DDBJ databases">
        <title>The Genome Sequence of Exophiala aquamarina CBS 119918.</title>
        <authorList>
            <consortium name="The Broad Institute Genomics Platform"/>
            <person name="Cuomo C."/>
            <person name="de Hoog S."/>
            <person name="Gorbushina A."/>
            <person name="Walker B."/>
            <person name="Young S.K."/>
            <person name="Zeng Q."/>
            <person name="Gargeya S."/>
            <person name="Fitzgerald M."/>
            <person name="Haas B."/>
            <person name="Abouelleil A."/>
            <person name="Allen A.W."/>
            <person name="Alvarado L."/>
            <person name="Arachchi H.M."/>
            <person name="Berlin A.M."/>
            <person name="Chapman S.B."/>
            <person name="Gainer-Dewar J."/>
            <person name="Goldberg J."/>
            <person name="Griggs A."/>
            <person name="Gujja S."/>
            <person name="Hansen M."/>
            <person name="Howarth C."/>
            <person name="Imamovic A."/>
            <person name="Ireland A."/>
            <person name="Larimer J."/>
            <person name="McCowan C."/>
            <person name="Murphy C."/>
            <person name="Pearson M."/>
            <person name="Poon T.W."/>
            <person name="Priest M."/>
            <person name="Roberts A."/>
            <person name="Saif S."/>
            <person name="Shea T."/>
            <person name="Sisk P."/>
            <person name="Sykes S."/>
            <person name="Wortman J."/>
            <person name="Nusbaum C."/>
            <person name="Birren B."/>
        </authorList>
    </citation>
    <scope>NUCLEOTIDE SEQUENCE [LARGE SCALE GENOMIC DNA]</scope>
    <source>
        <strain evidence="7 8">CBS 119918</strain>
    </source>
</reference>
<dbReference type="GO" id="GO:0015171">
    <property type="term" value="F:amino acid transmembrane transporter activity"/>
    <property type="evidence" value="ECO:0007669"/>
    <property type="project" value="TreeGrafter"/>
</dbReference>
<sequence>MSEIATASCREYHEEKIADAETKVIDCEQVENDDPAKQVEFHEPKSLHKALHARQIFMIAISGAIGTSLIIGTGYARARAAPAPVFISYLLIGFVVYMAMGTLGEMTSYIPLASGFARYACRYADDALGFRYWQDPGAFKPYLADGS</sequence>
<evidence type="ECO:0000256" key="5">
    <source>
        <dbReference type="SAM" id="Phobius"/>
    </source>
</evidence>
<protein>
    <recommendedName>
        <fullName evidence="6">Amino acid permease/ SLC12A domain-containing protein</fullName>
    </recommendedName>
</protein>
<dbReference type="VEuPathDB" id="FungiDB:A1O9_12037"/>
<evidence type="ECO:0000256" key="3">
    <source>
        <dbReference type="ARBA" id="ARBA00022989"/>
    </source>
</evidence>
<dbReference type="InterPro" id="IPR050524">
    <property type="entry name" value="APC_YAT"/>
</dbReference>
<proteinExistence type="predicted"/>
<dbReference type="OrthoDB" id="5413484at2759"/>
<comment type="subcellular location">
    <subcellularLocation>
        <location evidence="1">Membrane</location>
        <topology evidence="1">Multi-pass membrane protein</topology>
    </subcellularLocation>
</comment>
<evidence type="ECO:0000313" key="7">
    <source>
        <dbReference type="EMBL" id="KEF52047.1"/>
    </source>
</evidence>
<evidence type="ECO:0000256" key="4">
    <source>
        <dbReference type="ARBA" id="ARBA00023136"/>
    </source>
</evidence>
<dbReference type="AlphaFoldDB" id="A0A072NX93"/>
<dbReference type="GeneID" id="25286932"/>
<feature type="transmembrane region" description="Helical" evidence="5">
    <location>
        <begin position="81"/>
        <end position="100"/>
    </location>
</feature>
<keyword evidence="3 5" id="KW-1133">Transmembrane helix</keyword>
<dbReference type="Proteomes" id="UP000027920">
    <property type="component" value="Unassembled WGS sequence"/>
</dbReference>
<dbReference type="PANTHER" id="PTHR43341:SF9">
    <property type="entry name" value="DICARBOXYLIC AMINO ACID PERMEASE"/>
    <property type="match status" value="1"/>
</dbReference>
<keyword evidence="2 5" id="KW-0812">Transmembrane</keyword>
<feature type="transmembrane region" description="Helical" evidence="5">
    <location>
        <begin position="56"/>
        <end position="75"/>
    </location>
</feature>
<gene>
    <name evidence="7" type="ORF">A1O9_12037</name>
</gene>
<dbReference type="RefSeq" id="XP_013254637.1">
    <property type="nucleotide sequence ID" value="XM_013399183.1"/>
</dbReference>
<dbReference type="STRING" id="1182545.A0A072NX93"/>
<name>A0A072NX93_9EURO</name>
<dbReference type="PANTHER" id="PTHR43341">
    <property type="entry name" value="AMINO ACID PERMEASE"/>
    <property type="match status" value="1"/>
</dbReference>
<evidence type="ECO:0000313" key="8">
    <source>
        <dbReference type="Proteomes" id="UP000027920"/>
    </source>
</evidence>
<comment type="caution">
    <text evidence="7">The sequence shown here is derived from an EMBL/GenBank/DDBJ whole genome shotgun (WGS) entry which is preliminary data.</text>
</comment>
<evidence type="ECO:0000256" key="1">
    <source>
        <dbReference type="ARBA" id="ARBA00004141"/>
    </source>
</evidence>
<accession>A0A072NX93</accession>
<evidence type="ECO:0000256" key="2">
    <source>
        <dbReference type="ARBA" id="ARBA00022692"/>
    </source>
</evidence>
<dbReference type="HOGENOM" id="CLU_1768054_0_0_1"/>
<evidence type="ECO:0000259" key="6">
    <source>
        <dbReference type="Pfam" id="PF00324"/>
    </source>
</evidence>
<dbReference type="GO" id="GO:0016020">
    <property type="term" value="C:membrane"/>
    <property type="evidence" value="ECO:0007669"/>
    <property type="project" value="UniProtKB-SubCell"/>
</dbReference>
<dbReference type="Gene3D" id="1.20.1740.10">
    <property type="entry name" value="Amino acid/polyamine transporter I"/>
    <property type="match status" value="1"/>
</dbReference>
<dbReference type="EMBL" id="AMGV01000020">
    <property type="protein sequence ID" value="KEF52047.1"/>
    <property type="molecule type" value="Genomic_DNA"/>
</dbReference>
<keyword evidence="8" id="KW-1185">Reference proteome</keyword>